<keyword evidence="1" id="KW-0378">Hydrolase</keyword>
<accession>A0ABW5RXP5</accession>
<protein>
    <submittedName>
        <fullName evidence="3">N-acetylmuramoyl-L-alanine amidase</fullName>
    </submittedName>
</protein>
<dbReference type="Proteomes" id="UP001597506">
    <property type="component" value="Unassembled WGS sequence"/>
</dbReference>
<dbReference type="Gene3D" id="3.40.630.40">
    <property type="entry name" value="Zn-dependent exopeptidases"/>
    <property type="match status" value="1"/>
</dbReference>
<dbReference type="PANTHER" id="PTHR30404:SF0">
    <property type="entry name" value="N-ACETYLMURAMOYL-L-ALANINE AMIDASE AMIC"/>
    <property type="match status" value="1"/>
</dbReference>
<keyword evidence="4" id="KW-1185">Reference proteome</keyword>
<evidence type="ECO:0000313" key="4">
    <source>
        <dbReference type="Proteomes" id="UP001597506"/>
    </source>
</evidence>
<proteinExistence type="predicted"/>
<feature type="domain" description="MurNAc-LAA" evidence="2">
    <location>
        <begin position="71"/>
        <end position="191"/>
    </location>
</feature>
<evidence type="ECO:0000313" key="3">
    <source>
        <dbReference type="EMBL" id="MFD2683121.1"/>
    </source>
</evidence>
<dbReference type="PANTHER" id="PTHR30404">
    <property type="entry name" value="N-ACETYLMURAMOYL-L-ALANINE AMIDASE"/>
    <property type="match status" value="1"/>
</dbReference>
<dbReference type="EMBL" id="JBHUMF010000035">
    <property type="protein sequence ID" value="MFD2683121.1"/>
    <property type="molecule type" value="Genomic_DNA"/>
</dbReference>
<sequence length="266" mass="30176">MPTVGRDIGHGSNTWENTRGKGVKVNGKVYEEHDFNSRLAIELDKHLQRNGIDVVAIQKPFRNEIDLKTRTDFYNSQNVDLVWSLHANANSNKDVNGICCFYWHDHPDSKRAAELFIDELNKAGLDTHGNGLHASVPGTWTDLHIVRETKMTAVLTENGFMTNSTDFENIFGKKQEEYIKRLAVVHAKAICRYFNITYKEKGDEIMDPSNQAIRDSVSIVLKRLENKENGISPKWRNDFLDGKLTTSDAIGLIYVALERGLIQGDK</sequence>
<dbReference type="RefSeq" id="WP_377938135.1">
    <property type="nucleotide sequence ID" value="NZ_JBHUMF010000035.1"/>
</dbReference>
<dbReference type="InterPro" id="IPR002508">
    <property type="entry name" value="MurNAc-LAA_cat"/>
</dbReference>
<evidence type="ECO:0000259" key="2">
    <source>
        <dbReference type="SMART" id="SM00646"/>
    </source>
</evidence>
<dbReference type="InterPro" id="IPR050695">
    <property type="entry name" value="N-acetylmuramoyl_amidase_3"/>
</dbReference>
<dbReference type="Pfam" id="PF01520">
    <property type="entry name" value="Amidase_3"/>
    <property type="match status" value="1"/>
</dbReference>
<organism evidence="3 4">
    <name type="scientific">Bacillus seohaeanensis</name>
    <dbReference type="NCBI Taxonomy" id="284580"/>
    <lineage>
        <taxon>Bacteria</taxon>
        <taxon>Bacillati</taxon>
        <taxon>Bacillota</taxon>
        <taxon>Bacilli</taxon>
        <taxon>Bacillales</taxon>
        <taxon>Bacillaceae</taxon>
        <taxon>Bacillus</taxon>
    </lineage>
</organism>
<reference evidence="4" key="1">
    <citation type="journal article" date="2019" name="Int. J. Syst. Evol. Microbiol.">
        <title>The Global Catalogue of Microorganisms (GCM) 10K type strain sequencing project: providing services to taxonomists for standard genome sequencing and annotation.</title>
        <authorList>
            <consortium name="The Broad Institute Genomics Platform"/>
            <consortium name="The Broad Institute Genome Sequencing Center for Infectious Disease"/>
            <person name="Wu L."/>
            <person name="Ma J."/>
        </authorList>
    </citation>
    <scope>NUCLEOTIDE SEQUENCE [LARGE SCALE GENOMIC DNA]</scope>
    <source>
        <strain evidence="4">KCTC 3913</strain>
    </source>
</reference>
<name>A0ABW5RXP5_9BACI</name>
<dbReference type="SUPFAM" id="SSF53187">
    <property type="entry name" value="Zn-dependent exopeptidases"/>
    <property type="match status" value="1"/>
</dbReference>
<evidence type="ECO:0000256" key="1">
    <source>
        <dbReference type="ARBA" id="ARBA00022801"/>
    </source>
</evidence>
<dbReference type="CDD" id="cd02696">
    <property type="entry name" value="MurNAc-LAA"/>
    <property type="match status" value="1"/>
</dbReference>
<gene>
    <name evidence="3" type="ORF">ACFSUL_20520</name>
</gene>
<dbReference type="SMART" id="SM00646">
    <property type="entry name" value="Ami_3"/>
    <property type="match status" value="1"/>
</dbReference>
<comment type="caution">
    <text evidence="3">The sequence shown here is derived from an EMBL/GenBank/DDBJ whole genome shotgun (WGS) entry which is preliminary data.</text>
</comment>